<name>A0A0S4TM24_RALSL</name>
<sequence length="104" mass="11986">MEKRFTTASEYPSPSSPSSQEAKTLWCLKREDQSPRASTNKDPARLFISAEQLPYTEAWENCAHPNPNPKNKIKNLREWVHKNLIQIMIVTLSATTVVYQTEEH</sequence>
<protein>
    <submittedName>
        <fullName evidence="2">Uncharacterized protein</fullName>
    </submittedName>
</protein>
<dbReference type="AlphaFoldDB" id="A0A0S4TM24"/>
<organism evidence="2">
    <name type="scientific">Ralstonia solanacearum</name>
    <name type="common">Pseudomonas solanacearum</name>
    <dbReference type="NCBI Taxonomy" id="305"/>
    <lineage>
        <taxon>Bacteria</taxon>
        <taxon>Pseudomonadati</taxon>
        <taxon>Pseudomonadota</taxon>
        <taxon>Betaproteobacteria</taxon>
        <taxon>Burkholderiales</taxon>
        <taxon>Burkholderiaceae</taxon>
        <taxon>Ralstonia</taxon>
        <taxon>Ralstonia solanacearum species complex</taxon>
    </lineage>
</organism>
<feature type="compositionally biased region" description="Polar residues" evidence="1">
    <location>
        <begin position="1"/>
        <end position="10"/>
    </location>
</feature>
<proteinExistence type="predicted"/>
<gene>
    <name evidence="2" type="ORF">RUN39_v1_50073</name>
</gene>
<evidence type="ECO:0000256" key="1">
    <source>
        <dbReference type="SAM" id="MobiDB-lite"/>
    </source>
</evidence>
<feature type="region of interest" description="Disordered" evidence="1">
    <location>
        <begin position="1"/>
        <end position="23"/>
    </location>
</feature>
<accession>A0A0S4TM24</accession>
<evidence type="ECO:0000313" key="2">
    <source>
        <dbReference type="EMBL" id="CUV11001.1"/>
    </source>
</evidence>
<dbReference type="EMBL" id="LN899819">
    <property type="protein sequence ID" value="CUV11001.1"/>
    <property type="molecule type" value="Genomic_DNA"/>
</dbReference>
<reference evidence="2" key="1">
    <citation type="submission" date="2015-10" db="EMBL/GenBank/DDBJ databases">
        <authorList>
            <person name="Gilbert D.G."/>
        </authorList>
    </citation>
    <scope>NUCLEOTIDE SEQUENCE</scope>
    <source>
        <strain evidence="2">Phyl III-seqv23</strain>
    </source>
</reference>